<dbReference type="CDD" id="cd00118">
    <property type="entry name" value="LysM"/>
    <property type="match status" value="1"/>
</dbReference>
<dbReference type="EMBL" id="BAAAEN010000008">
    <property type="protein sequence ID" value="GAA0507757.1"/>
    <property type="molecule type" value="Genomic_DNA"/>
</dbReference>
<reference evidence="4" key="1">
    <citation type="journal article" date="2019" name="Int. J. Syst. Evol. Microbiol.">
        <title>The Global Catalogue of Microorganisms (GCM) 10K type strain sequencing project: providing services to taxonomists for standard genome sequencing and annotation.</title>
        <authorList>
            <consortium name="The Broad Institute Genomics Platform"/>
            <consortium name="The Broad Institute Genome Sequencing Center for Infectious Disease"/>
            <person name="Wu L."/>
            <person name="Ma J."/>
        </authorList>
    </citation>
    <scope>NUCLEOTIDE SEQUENCE [LARGE SCALE GENOMIC DNA]</scope>
    <source>
        <strain evidence="4">JCM 14330</strain>
    </source>
</reference>
<comment type="caution">
    <text evidence="3">The sequence shown here is derived from an EMBL/GenBank/DDBJ whole genome shotgun (WGS) entry which is preliminary data.</text>
</comment>
<dbReference type="RefSeq" id="WP_343927642.1">
    <property type="nucleotide sequence ID" value="NZ_BAAAEN010000008.1"/>
</dbReference>
<dbReference type="Pfam" id="PF01476">
    <property type="entry name" value="LysM"/>
    <property type="match status" value="1"/>
</dbReference>
<keyword evidence="4" id="KW-1185">Reference proteome</keyword>
<sequence>MSATYAGNSQTPAHTENYAYDANGYLTTVTIGGVVRAERVNDAAGRVVRYIERNENNSVRTDVTRTWDADGLQTLETDNLTGRTTTYTYSGEGSLNTVVSEGGGSAKTTTSYTYEWWDSAKQKEVKVQGDNGQSGWAPGFSRFTYDVNGNVKSATDVVGKREFRYLVDGDGQVLRRDEYLGSETNASGELVSARGNRSHSYYYLGGHRVGNVGNDGVERVDYAQELSRVTPEQTKAEDYYKRFKPSAGADFDENYMPINSGYPGSAPGAYTVRTGETLRSIATSLWGDAALWWVLADANGLSGDDPLVAGTVLRVPNKVTNVHNTSETYRPYDPGKALGNTSPTLPEPPPPPGRGGCGGFGAVLSVVVAVAVTAWTGGAASALLGSEMLGWAAAGALGSVAGQATAMATGVQEKFSWTGVALGAVGAGVTAGLTQAGSLSAALTKLGDTGSQIALGGIRSVVTQGIGVVTGLQSSFDWKGVAASAVAGGVGQLVGSTTLGRVDMLGDVAVGLSAGVASALVRGQSMSRNLGSIVADAVGTTIGNRIATEIAAASDRSKELSQVRERYAQVASSGAMSDEALQDHAQAYWRAKGASAQEQGNARELLEKYGILGAGPQGIVTVGELQHIDVVRPGSASVGVGDSTSSSISSTVLGEVLDGAIINGGRLLNDVGQYVQSRPGVELALQTLEFVLSPVPTLLSRMVDAVGGDYIEAAQSRVMQAIAEQYRAANYTEEQSGFAGLGGVFALGTLAGGGAKALRSIVDLGGGVAKAGVDIPKGDLRLRSATENVTQKTPVDVSAGTFSISDWTGYPAGVPKPEGPFRLLDGAEYNQARMAADRANRLIRREEG</sequence>
<organism evidence="3 4">
    <name type="scientific">Pigmentiphaga daeguensis</name>
    <dbReference type="NCBI Taxonomy" id="414049"/>
    <lineage>
        <taxon>Bacteria</taxon>
        <taxon>Pseudomonadati</taxon>
        <taxon>Pseudomonadota</taxon>
        <taxon>Betaproteobacteria</taxon>
        <taxon>Burkholderiales</taxon>
        <taxon>Alcaligenaceae</taxon>
        <taxon>Pigmentiphaga</taxon>
    </lineage>
</organism>
<gene>
    <name evidence="3" type="ORF">GCM10009097_26090</name>
</gene>
<evidence type="ECO:0000313" key="3">
    <source>
        <dbReference type="EMBL" id="GAA0507757.1"/>
    </source>
</evidence>
<feature type="domain" description="LysM" evidence="2">
    <location>
        <begin position="268"/>
        <end position="315"/>
    </location>
</feature>
<evidence type="ECO:0000259" key="2">
    <source>
        <dbReference type="PROSITE" id="PS51782"/>
    </source>
</evidence>
<evidence type="ECO:0000256" key="1">
    <source>
        <dbReference type="SAM" id="MobiDB-lite"/>
    </source>
</evidence>
<dbReference type="InterPro" id="IPR018392">
    <property type="entry name" value="LysM"/>
</dbReference>
<accession>A0ABP3LUS4</accession>
<dbReference type="PROSITE" id="PS51782">
    <property type="entry name" value="LYSM"/>
    <property type="match status" value="1"/>
</dbReference>
<name>A0ABP3LUS4_9BURK</name>
<protein>
    <recommendedName>
        <fullName evidence="2">LysM domain-containing protein</fullName>
    </recommendedName>
</protein>
<feature type="region of interest" description="Disordered" evidence="1">
    <location>
        <begin position="324"/>
        <end position="353"/>
    </location>
</feature>
<dbReference type="Gene3D" id="2.180.10.10">
    <property type="entry name" value="RHS repeat-associated core"/>
    <property type="match status" value="1"/>
</dbReference>
<proteinExistence type="predicted"/>
<evidence type="ECO:0000313" key="4">
    <source>
        <dbReference type="Proteomes" id="UP001501706"/>
    </source>
</evidence>
<dbReference type="Proteomes" id="UP001501706">
    <property type="component" value="Unassembled WGS sequence"/>
</dbReference>